<keyword evidence="8" id="KW-1185">Reference proteome</keyword>
<evidence type="ECO:0000256" key="3">
    <source>
        <dbReference type="ARBA" id="ARBA00022553"/>
    </source>
</evidence>
<dbReference type="GO" id="GO:0008610">
    <property type="term" value="P:lipid biosynthetic process"/>
    <property type="evidence" value="ECO:0007669"/>
    <property type="project" value="UniProtKB-ARBA"/>
</dbReference>
<dbReference type="InterPro" id="IPR042099">
    <property type="entry name" value="ANL_N_sf"/>
</dbReference>
<dbReference type="InterPro" id="IPR000873">
    <property type="entry name" value="AMP-dep_synth/lig_dom"/>
</dbReference>
<protein>
    <submittedName>
        <fullName evidence="7">AMP-binding enzyme</fullName>
    </submittedName>
</protein>
<dbReference type="InterPro" id="IPR009081">
    <property type="entry name" value="PP-bd_ACP"/>
</dbReference>
<evidence type="ECO:0000256" key="1">
    <source>
        <dbReference type="ARBA" id="ARBA00001957"/>
    </source>
</evidence>
<comment type="caution">
    <text evidence="7">The sequence shown here is derived from an EMBL/GenBank/DDBJ whole genome shotgun (WGS) entry which is preliminary data.</text>
</comment>
<dbReference type="InterPro" id="IPR045851">
    <property type="entry name" value="AMP-bd_C_sf"/>
</dbReference>
<dbReference type="STRING" id="246199.CUS_5646"/>
<dbReference type="Gene3D" id="3.30.559.10">
    <property type="entry name" value="Chloramphenicol acetyltransferase-like domain"/>
    <property type="match status" value="1"/>
</dbReference>
<dbReference type="InterPro" id="IPR020845">
    <property type="entry name" value="AMP-binding_CS"/>
</dbReference>
<dbReference type="SMART" id="SM00823">
    <property type="entry name" value="PKS_PP"/>
    <property type="match status" value="2"/>
</dbReference>
<dbReference type="eggNOG" id="COG0318">
    <property type="taxonomic scope" value="Bacteria"/>
</dbReference>
<dbReference type="Gene3D" id="3.30.300.30">
    <property type="match status" value="1"/>
</dbReference>
<dbReference type="eggNOG" id="COG1020">
    <property type="taxonomic scope" value="Bacteria"/>
</dbReference>
<evidence type="ECO:0000313" key="8">
    <source>
        <dbReference type="Proteomes" id="UP000004259"/>
    </source>
</evidence>
<dbReference type="GO" id="GO:0043041">
    <property type="term" value="P:amino acid activation for nonribosomal peptide biosynthetic process"/>
    <property type="evidence" value="ECO:0007669"/>
    <property type="project" value="TreeGrafter"/>
</dbReference>
<dbReference type="RefSeq" id="WP_002851476.1">
    <property type="nucleotide sequence ID" value="NZ_ADKM02000110.1"/>
</dbReference>
<dbReference type="PANTHER" id="PTHR45527:SF1">
    <property type="entry name" value="FATTY ACID SYNTHASE"/>
    <property type="match status" value="1"/>
</dbReference>
<dbReference type="SUPFAM" id="SSF56801">
    <property type="entry name" value="Acetyl-CoA synthetase-like"/>
    <property type="match status" value="1"/>
</dbReference>
<evidence type="ECO:0000256" key="2">
    <source>
        <dbReference type="ARBA" id="ARBA00022450"/>
    </source>
</evidence>
<proteinExistence type="predicted"/>
<dbReference type="GO" id="GO:0003824">
    <property type="term" value="F:catalytic activity"/>
    <property type="evidence" value="ECO:0007669"/>
    <property type="project" value="InterPro"/>
</dbReference>
<dbReference type="Pfam" id="PF00501">
    <property type="entry name" value="AMP-binding"/>
    <property type="match status" value="1"/>
</dbReference>
<evidence type="ECO:0000256" key="5">
    <source>
        <dbReference type="SAM" id="MobiDB-lite"/>
    </source>
</evidence>
<evidence type="ECO:0000313" key="7">
    <source>
        <dbReference type="EMBL" id="EGC02121.1"/>
    </source>
</evidence>
<dbReference type="EMBL" id="ADKM02000110">
    <property type="protein sequence ID" value="EGC02121.1"/>
    <property type="molecule type" value="Genomic_DNA"/>
</dbReference>
<dbReference type="Gene3D" id="3.40.50.12780">
    <property type="entry name" value="N-terminal domain of ligase-like"/>
    <property type="match status" value="1"/>
</dbReference>
<sequence length="1764" mass="196364">MNEILDKIKDLTPEKRQRFMALIEQDAEKYQIYPLSEEQERMYFLYRSSPNDPYYNIVFAMGFGEKYSDEVIIKALRQLYSEQTMLRAVVMEAGDRIYQCIMKQDELPLTTVETDGAIWEKSCAEQLAHQQVTPFDLNRAVPVRFTLISDGKRKKLITAVHHMFADNWSVGLICGRLRTLCAEICERGSFTEQSGGSYYDFIRWQKAAVFSADRDYWKEQLNGCVQRIHLPKDGKDAKNGSNDSATAVADLGAERSEKIRNAAKQAQVSVFSYLLTAFGLAMSAASGQSEVVVGTPVFNRVKEEFQRTVGCFANTIAVRMSFNDEYMLTHLRGTHKTVREGLAHQSLPFNRVVDMVCEDRDPRITPLYQVMFNLESESVFGNQAQYAGDDISMEIPDESRKVQFDLICGVMEREHIYQAGFVYRKELFSEETANAVRDTFLDVIDAMLADVQMSAESAAAEHKAWFAERSSAYAKKISKKLEERFSHACFDADIEDNCLMISYVSSDSIPTEDMLETVSAYTDSPVIFIHAFSVGFIDDAQVRRQFAVMAQQEEAFRKNGAVQFARSEEHRQKWIWQDTEKKSSAEKSEAVDNDAPPSYMEGAPLAEIPYHTLADILLKAPAELMKNTIRTVQYGGAEREMTYAQLLENARTAAASLNAMGLKKGSFAVLQMSDLYDCITIFWGCQLAGIVAIPLGLPQGLEYRLNDAATNKVWNVCRLLEDAYIIAGDKETAGMEKFAAQTEPLCVRKMLRPSELYGGGKKGSYICEDVDEHDIAVMLFTSGSTGVPKGVMLDHHNIIKRSQGTSQRYGFDDKEVSLNWMPLDHVGGLVMYHILDVYDHASQIQVETAEILTDPLKWLKLIDRYRVSRTWAPNFAYGLVMEEQDKIPALDVDLSCCKFILNGGEAINFTACDLFLKTLEQKGLAYSAMKPSWGMTETSSGILFSDRFGQIVYRNSVTVGTPNDGVKAIIADEKGNAVPQGAIGRLLVAGETINRGYFRNEEENRKCFVDGGWFDTGDFASVIDGEIVITGRNKDIVIVNGVNITCLEVEKALEELDGIMSGGVACCGVRDEENVNDRVLICFTKTDAVRDDLDGITKQMQNVLMRQFSIFADEYVALEEEQMPRTAIGKIDKKLLVKKYQAHEISGQRSVSGAGIKACMFTLERKSAPAGISGAESYLKFTQSGELPEELPEKLYFVPSDDVSAEDIMAEISAIAKKLCDDRRDTVLLVRMPSYDTEKWALVKGYLAALPLEEAWVHTVLAVADEKTAEEQIVSEFSARENRYQQNRTVFFDGGVRKTEQLSAYMPDTQSDWKKTWEGKTTVILGALGGVGSLFCEYLMKNCGGDYYLLGRGELSANSAKAAVYEKLTAIRPAKYLSCDISVSGRLTEVLDAIEAESGTIDNIVNFTGDAGAVSHWESPEKHLIRNQNKESIKQSMTVRRNAVDELAGYASHSKETHIFILSSITAVFGGYSFGGYSAVSSAQFYRFASDPQFTVAASSKWHDIGMSSGEPEENYLLSERLGFDTLRGEKSAEYLVKLFSVKPSAVMYGLNDHNYQILKSVNVHTGTSGFRADSKGAVLSGKVDAAAVSGGRASAAEKMRNIWIKTLKIDALADDDRFFEVGGNSLKSINLVSRINEEFGTDLTVVDLFENPTVRQLTDKAIEKGAAVGGGDADDMSGICEELKHIWIKTLKIDKLSDDDRFFEVGGNSLKSINLVSRINEKFKTELTVVDLFENPTVRQLSRIISENSAAARPAVSAKTFDI</sequence>
<dbReference type="InterPro" id="IPR013968">
    <property type="entry name" value="PKS_KR"/>
</dbReference>
<dbReference type="InterPro" id="IPR036736">
    <property type="entry name" value="ACP-like_sf"/>
</dbReference>
<dbReference type="InterPro" id="IPR001242">
    <property type="entry name" value="Condensation_dom"/>
</dbReference>
<gene>
    <name evidence="7" type="ORF">CUS_5646</name>
</gene>
<dbReference type="PANTHER" id="PTHR45527">
    <property type="entry name" value="NONRIBOSOMAL PEPTIDE SYNTHETASE"/>
    <property type="match status" value="1"/>
</dbReference>
<dbReference type="SUPFAM" id="SSF47336">
    <property type="entry name" value="ACP-like"/>
    <property type="match status" value="2"/>
</dbReference>
<dbReference type="GO" id="GO:0031177">
    <property type="term" value="F:phosphopantetheine binding"/>
    <property type="evidence" value="ECO:0007669"/>
    <property type="project" value="InterPro"/>
</dbReference>
<evidence type="ECO:0000256" key="4">
    <source>
        <dbReference type="ARBA" id="ARBA00023194"/>
    </source>
</evidence>
<dbReference type="GO" id="GO:0044550">
    <property type="term" value="P:secondary metabolite biosynthetic process"/>
    <property type="evidence" value="ECO:0007669"/>
    <property type="project" value="TreeGrafter"/>
</dbReference>
<dbReference type="GO" id="GO:0005737">
    <property type="term" value="C:cytoplasm"/>
    <property type="evidence" value="ECO:0007669"/>
    <property type="project" value="TreeGrafter"/>
</dbReference>
<dbReference type="InterPro" id="IPR006162">
    <property type="entry name" value="Ppantetheine_attach_site"/>
</dbReference>
<accession>E9SEZ1</accession>
<dbReference type="Gene3D" id="3.30.559.30">
    <property type="entry name" value="Nonribosomal peptide synthetase, condensation domain"/>
    <property type="match status" value="1"/>
</dbReference>
<evidence type="ECO:0000259" key="6">
    <source>
        <dbReference type="PROSITE" id="PS50075"/>
    </source>
</evidence>
<keyword evidence="2" id="KW-0596">Phosphopantetheine</keyword>
<dbReference type="Proteomes" id="UP000004259">
    <property type="component" value="Unassembled WGS sequence"/>
</dbReference>
<dbReference type="InterPro" id="IPR023213">
    <property type="entry name" value="CAT-like_dom_sf"/>
</dbReference>
<name>E9SEZ1_RUMAL</name>
<dbReference type="PROSITE" id="PS00012">
    <property type="entry name" value="PHOSPHOPANTETHEINE"/>
    <property type="match status" value="2"/>
</dbReference>
<keyword evidence="4" id="KW-0045">Antibiotic biosynthesis</keyword>
<feature type="compositionally biased region" description="Basic and acidic residues" evidence="5">
    <location>
        <begin position="577"/>
        <end position="590"/>
    </location>
</feature>
<dbReference type="Gene3D" id="3.40.50.720">
    <property type="entry name" value="NAD(P)-binding Rossmann-like Domain"/>
    <property type="match status" value="1"/>
</dbReference>
<comment type="cofactor">
    <cofactor evidence="1">
        <name>pantetheine 4'-phosphate</name>
        <dbReference type="ChEBI" id="CHEBI:47942"/>
    </cofactor>
</comment>
<feature type="domain" description="Carrier" evidence="6">
    <location>
        <begin position="1675"/>
        <end position="1750"/>
    </location>
</feature>
<dbReference type="SUPFAM" id="SSF51735">
    <property type="entry name" value="NAD(P)-binding Rossmann-fold domains"/>
    <property type="match status" value="1"/>
</dbReference>
<keyword evidence="3" id="KW-0597">Phosphoprotein</keyword>
<dbReference type="OrthoDB" id="9778383at2"/>
<dbReference type="Pfam" id="PF00668">
    <property type="entry name" value="Condensation"/>
    <property type="match status" value="1"/>
</dbReference>
<dbReference type="Pfam" id="PF00550">
    <property type="entry name" value="PP-binding"/>
    <property type="match status" value="2"/>
</dbReference>
<feature type="region of interest" description="Disordered" evidence="5">
    <location>
        <begin position="577"/>
        <end position="596"/>
    </location>
</feature>
<dbReference type="InterPro" id="IPR020806">
    <property type="entry name" value="PKS_PP-bd"/>
</dbReference>
<reference evidence="7 8" key="1">
    <citation type="submission" date="2011-02" db="EMBL/GenBank/DDBJ databases">
        <authorList>
            <person name="Nelson K.E."/>
            <person name="Sutton G."/>
            <person name="Torralba M."/>
            <person name="Durkin S."/>
            <person name="Harkins D."/>
            <person name="Montgomery R."/>
            <person name="Ziemer C."/>
            <person name="Klaassens E."/>
            <person name="Ocuiv P."/>
            <person name="Morrison M."/>
        </authorList>
    </citation>
    <scope>NUCLEOTIDE SEQUENCE [LARGE SCALE GENOMIC DNA]</scope>
    <source>
        <strain evidence="7 8">8</strain>
    </source>
</reference>
<organism evidence="7 8">
    <name type="scientific">Ruminococcus albus 8</name>
    <dbReference type="NCBI Taxonomy" id="246199"/>
    <lineage>
        <taxon>Bacteria</taxon>
        <taxon>Bacillati</taxon>
        <taxon>Bacillota</taxon>
        <taxon>Clostridia</taxon>
        <taxon>Eubacteriales</taxon>
        <taxon>Oscillospiraceae</taxon>
        <taxon>Ruminococcus</taxon>
    </lineage>
</organism>
<dbReference type="SUPFAM" id="SSF52777">
    <property type="entry name" value="CoA-dependent acyltransferases"/>
    <property type="match status" value="2"/>
</dbReference>
<dbReference type="InterPro" id="IPR036291">
    <property type="entry name" value="NAD(P)-bd_dom_sf"/>
</dbReference>
<dbReference type="GO" id="GO:0017000">
    <property type="term" value="P:antibiotic biosynthetic process"/>
    <property type="evidence" value="ECO:0007669"/>
    <property type="project" value="UniProtKB-KW"/>
</dbReference>
<dbReference type="PROSITE" id="PS00455">
    <property type="entry name" value="AMP_BINDING"/>
    <property type="match status" value="1"/>
</dbReference>
<dbReference type="Pfam" id="PF08659">
    <property type="entry name" value="KR"/>
    <property type="match status" value="1"/>
</dbReference>
<dbReference type="PROSITE" id="PS50075">
    <property type="entry name" value="CARRIER"/>
    <property type="match status" value="2"/>
</dbReference>
<feature type="domain" description="Carrier" evidence="6">
    <location>
        <begin position="1591"/>
        <end position="1666"/>
    </location>
</feature>
<dbReference type="Gene3D" id="1.10.1200.10">
    <property type="entry name" value="ACP-like"/>
    <property type="match status" value="2"/>
</dbReference>